<reference evidence="2 3" key="1">
    <citation type="submission" date="2021-06" db="EMBL/GenBank/DDBJ databases">
        <title>Caerostris extrusa draft genome.</title>
        <authorList>
            <person name="Kono N."/>
            <person name="Arakawa K."/>
        </authorList>
    </citation>
    <scope>NUCLEOTIDE SEQUENCE [LARGE SCALE GENOMIC DNA]</scope>
</reference>
<evidence type="ECO:0000256" key="1">
    <source>
        <dbReference type="SAM" id="MobiDB-lite"/>
    </source>
</evidence>
<dbReference type="AlphaFoldDB" id="A0AAV4VUW1"/>
<feature type="region of interest" description="Disordered" evidence="1">
    <location>
        <begin position="1"/>
        <end position="34"/>
    </location>
</feature>
<name>A0AAV4VUW1_CAEEX</name>
<comment type="caution">
    <text evidence="2">The sequence shown here is derived from an EMBL/GenBank/DDBJ whole genome shotgun (WGS) entry which is preliminary data.</text>
</comment>
<sequence length="131" mass="14846">MSWHSRDSPIRGTSCSNKKRTIPGTNPSPSAILRTPSSDFGLVLPETRELKVTTGCFQWRDCTIDLAACQHLGHQKPTGDRQRGFRILIKMEKAFSRPQIYWMTCSKLNNAKSFPFIFVVIWSLSSVDPQC</sequence>
<dbReference type="Proteomes" id="UP001054945">
    <property type="component" value="Unassembled WGS sequence"/>
</dbReference>
<accession>A0AAV4VUW1</accession>
<gene>
    <name evidence="2" type="ORF">CEXT_127141</name>
</gene>
<organism evidence="2 3">
    <name type="scientific">Caerostris extrusa</name>
    <name type="common">Bark spider</name>
    <name type="synonym">Caerostris bankana</name>
    <dbReference type="NCBI Taxonomy" id="172846"/>
    <lineage>
        <taxon>Eukaryota</taxon>
        <taxon>Metazoa</taxon>
        <taxon>Ecdysozoa</taxon>
        <taxon>Arthropoda</taxon>
        <taxon>Chelicerata</taxon>
        <taxon>Arachnida</taxon>
        <taxon>Araneae</taxon>
        <taxon>Araneomorphae</taxon>
        <taxon>Entelegynae</taxon>
        <taxon>Araneoidea</taxon>
        <taxon>Araneidae</taxon>
        <taxon>Caerostris</taxon>
    </lineage>
</organism>
<keyword evidence="3" id="KW-1185">Reference proteome</keyword>
<protein>
    <submittedName>
        <fullName evidence="2">Uncharacterized protein</fullName>
    </submittedName>
</protein>
<evidence type="ECO:0000313" key="3">
    <source>
        <dbReference type="Proteomes" id="UP001054945"/>
    </source>
</evidence>
<dbReference type="EMBL" id="BPLR01015181">
    <property type="protein sequence ID" value="GIY74212.1"/>
    <property type="molecule type" value="Genomic_DNA"/>
</dbReference>
<proteinExistence type="predicted"/>
<evidence type="ECO:0000313" key="2">
    <source>
        <dbReference type="EMBL" id="GIY74212.1"/>
    </source>
</evidence>